<proteinExistence type="inferred from homology"/>
<dbReference type="InterPro" id="IPR024096">
    <property type="entry name" value="NO_sig/Golgi_transp_ligand-bd"/>
</dbReference>
<sequence length="168" mass="18401">MPRQCSETCLELLALELVRAYGRQSRVPPAAAVDAIGFRTGRQLAERYTANRARLGEPLEVIKFVCKEFWMEVFRKQVDNLRTNHRGTFVLKDNTFRWLAKLSVDPAPPAGAAATRAVASVAELARDYLVLPCALVRGALAHLGVNAAVTAEAAVPPACEFTVTIKPR</sequence>
<dbReference type="PANTHER" id="PTHR12817">
    <property type="entry name" value="TRAFFICKING PROTEIN PARTICLE COMPLEX SUBUNIT 6B"/>
    <property type="match status" value="1"/>
</dbReference>
<evidence type="ECO:0000256" key="1">
    <source>
        <dbReference type="ARBA" id="ARBA00006218"/>
    </source>
</evidence>
<evidence type="ECO:0000313" key="3">
    <source>
        <dbReference type="Proteomes" id="UP001445335"/>
    </source>
</evidence>
<dbReference type="AlphaFoldDB" id="A0AAW1RE05"/>
<comment type="similarity">
    <text evidence="1">Belongs to the TRAPP small subunits family. BET3 subfamily.</text>
</comment>
<dbReference type="GO" id="GO:0006888">
    <property type="term" value="P:endoplasmic reticulum to Golgi vesicle-mediated transport"/>
    <property type="evidence" value="ECO:0007669"/>
    <property type="project" value="TreeGrafter"/>
</dbReference>
<dbReference type="PANTHER" id="PTHR12817:SF0">
    <property type="entry name" value="GEO08327P1"/>
    <property type="match status" value="1"/>
</dbReference>
<evidence type="ECO:0008006" key="4">
    <source>
        <dbReference type="Google" id="ProtNLM"/>
    </source>
</evidence>
<accession>A0AAW1RE05</accession>
<dbReference type="GO" id="GO:0005801">
    <property type="term" value="C:cis-Golgi network"/>
    <property type="evidence" value="ECO:0007669"/>
    <property type="project" value="TreeGrafter"/>
</dbReference>
<name>A0AAW1RE05_9CHLO</name>
<reference evidence="2 3" key="1">
    <citation type="journal article" date="2024" name="Nat. Commun.">
        <title>Phylogenomics reveals the evolutionary origins of lichenization in chlorophyte algae.</title>
        <authorList>
            <person name="Puginier C."/>
            <person name="Libourel C."/>
            <person name="Otte J."/>
            <person name="Skaloud P."/>
            <person name="Haon M."/>
            <person name="Grisel S."/>
            <person name="Petersen M."/>
            <person name="Berrin J.G."/>
            <person name="Delaux P.M."/>
            <person name="Dal Grande F."/>
            <person name="Keller J."/>
        </authorList>
    </citation>
    <scope>NUCLEOTIDE SEQUENCE [LARGE SCALE GENOMIC DNA]</scope>
    <source>
        <strain evidence="2 3">SAG 245.80</strain>
    </source>
</reference>
<keyword evidence="3" id="KW-1185">Reference proteome</keyword>
<organism evidence="2 3">
    <name type="scientific">Elliptochloris bilobata</name>
    <dbReference type="NCBI Taxonomy" id="381761"/>
    <lineage>
        <taxon>Eukaryota</taxon>
        <taxon>Viridiplantae</taxon>
        <taxon>Chlorophyta</taxon>
        <taxon>core chlorophytes</taxon>
        <taxon>Trebouxiophyceae</taxon>
        <taxon>Trebouxiophyceae incertae sedis</taxon>
        <taxon>Elliptochloris clade</taxon>
        <taxon>Elliptochloris</taxon>
    </lineage>
</organism>
<dbReference type="FunFam" id="3.30.1380.20:FF:000008">
    <property type="entry name" value="trafficking protein particle complex subunit 6B"/>
    <property type="match status" value="1"/>
</dbReference>
<gene>
    <name evidence="2" type="ORF">WJX81_004605</name>
</gene>
<dbReference type="GO" id="GO:0030008">
    <property type="term" value="C:TRAPP complex"/>
    <property type="evidence" value="ECO:0007669"/>
    <property type="project" value="TreeGrafter"/>
</dbReference>
<evidence type="ECO:0000313" key="2">
    <source>
        <dbReference type="EMBL" id="KAK9831437.1"/>
    </source>
</evidence>
<dbReference type="InterPro" id="IPR037992">
    <property type="entry name" value="TRAPPC6/Trs33"/>
</dbReference>
<dbReference type="InterPro" id="IPR007194">
    <property type="entry name" value="TRAPP_component"/>
</dbReference>
<dbReference type="Pfam" id="PF04051">
    <property type="entry name" value="TRAPP"/>
    <property type="match status" value="1"/>
</dbReference>
<dbReference type="Gene3D" id="3.30.1380.20">
    <property type="entry name" value="Trafficking protein particle complex subunit 3"/>
    <property type="match status" value="1"/>
</dbReference>
<dbReference type="Proteomes" id="UP001445335">
    <property type="component" value="Unassembled WGS sequence"/>
</dbReference>
<dbReference type="SUPFAM" id="SSF111126">
    <property type="entry name" value="Ligand-binding domain in the NO signalling and Golgi transport"/>
    <property type="match status" value="1"/>
</dbReference>
<dbReference type="CDD" id="cd14944">
    <property type="entry name" value="TRAPPC6A_Trs33"/>
    <property type="match status" value="1"/>
</dbReference>
<protein>
    <recommendedName>
        <fullName evidence="4">Trafficking protein particle complex subunit 6B</fullName>
    </recommendedName>
</protein>
<dbReference type="GO" id="GO:0005802">
    <property type="term" value="C:trans-Golgi network"/>
    <property type="evidence" value="ECO:0007669"/>
    <property type="project" value="TreeGrafter"/>
</dbReference>
<comment type="caution">
    <text evidence="2">The sequence shown here is derived from an EMBL/GenBank/DDBJ whole genome shotgun (WGS) entry which is preliminary data.</text>
</comment>
<dbReference type="EMBL" id="JALJOU010000046">
    <property type="protein sequence ID" value="KAK9831437.1"/>
    <property type="molecule type" value="Genomic_DNA"/>
</dbReference>